<dbReference type="Proteomes" id="UP000290289">
    <property type="component" value="Chromosome 16"/>
</dbReference>
<dbReference type="EMBL" id="RDQH01000342">
    <property type="protein sequence ID" value="RXH70071.1"/>
    <property type="molecule type" value="Genomic_DNA"/>
</dbReference>
<accession>A0A498HLM4</accession>
<organism evidence="1 2">
    <name type="scientific">Malus domestica</name>
    <name type="common">Apple</name>
    <name type="synonym">Pyrus malus</name>
    <dbReference type="NCBI Taxonomy" id="3750"/>
    <lineage>
        <taxon>Eukaryota</taxon>
        <taxon>Viridiplantae</taxon>
        <taxon>Streptophyta</taxon>
        <taxon>Embryophyta</taxon>
        <taxon>Tracheophyta</taxon>
        <taxon>Spermatophyta</taxon>
        <taxon>Magnoliopsida</taxon>
        <taxon>eudicotyledons</taxon>
        <taxon>Gunneridae</taxon>
        <taxon>Pentapetalae</taxon>
        <taxon>rosids</taxon>
        <taxon>fabids</taxon>
        <taxon>Rosales</taxon>
        <taxon>Rosaceae</taxon>
        <taxon>Amygdaloideae</taxon>
        <taxon>Maleae</taxon>
        <taxon>Malus</taxon>
    </lineage>
</organism>
<name>A0A498HLM4_MALDO</name>
<evidence type="ECO:0000313" key="2">
    <source>
        <dbReference type="Proteomes" id="UP000290289"/>
    </source>
</evidence>
<sequence>MILSTLRRRGHVTSRPEPLPYPGLNSTIARYCPFWASTTPSRFCFWELMQAELPSGPPIMGILSRELT</sequence>
<proteinExistence type="predicted"/>
<keyword evidence="2" id="KW-1185">Reference proteome</keyword>
<dbReference type="AlphaFoldDB" id="A0A498HLM4"/>
<protein>
    <submittedName>
        <fullName evidence="1">Uncharacterized protein</fullName>
    </submittedName>
</protein>
<comment type="caution">
    <text evidence="1">The sequence shown here is derived from an EMBL/GenBank/DDBJ whole genome shotgun (WGS) entry which is preliminary data.</text>
</comment>
<gene>
    <name evidence="1" type="ORF">DVH24_007327</name>
</gene>
<evidence type="ECO:0000313" key="1">
    <source>
        <dbReference type="EMBL" id="RXH70071.1"/>
    </source>
</evidence>
<reference evidence="1 2" key="1">
    <citation type="submission" date="2018-10" db="EMBL/GenBank/DDBJ databases">
        <title>A high-quality apple genome assembly.</title>
        <authorList>
            <person name="Hu J."/>
        </authorList>
    </citation>
    <scope>NUCLEOTIDE SEQUENCE [LARGE SCALE GENOMIC DNA]</scope>
    <source>
        <strain evidence="2">cv. HFTH1</strain>
        <tissue evidence="1">Young leaf</tissue>
    </source>
</reference>